<organism evidence="5 6">
    <name type="scientific">Dactylellina haptotyla (strain CBS 200.50)</name>
    <name type="common">Nematode-trapping fungus</name>
    <name type="synonym">Monacrosporium haptotylum</name>
    <dbReference type="NCBI Taxonomy" id="1284197"/>
    <lineage>
        <taxon>Eukaryota</taxon>
        <taxon>Fungi</taxon>
        <taxon>Dikarya</taxon>
        <taxon>Ascomycota</taxon>
        <taxon>Pezizomycotina</taxon>
        <taxon>Orbiliomycetes</taxon>
        <taxon>Orbiliales</taxon>
        <taxon>Orbiliaceae</taxon>
        <taxon>Dactylellina</taxon>
    </lineage>
</organism>
<dbReference type="OMA" id="LCNRIRY"/>
<dbReference type="SUPFAM" id="SSF81383">
    <property type="entry name" value="F-box domain"/>
    <property type="match status" value="1"/>
</dbReference>
<proteinExistence type="predicted"/>
<gene>
    <name evidence="5" type="ORF">H072_1707</name>
</gene>
<dbReference type="Pfam" id="PF12937">
    <property type="entry name" value="F-box-like"/>
    <property type="match status" value="1"/>
</dbReference>
<dbReference type="AlphaFoldDB" id="S8BXN9"/>
<reference evidence="5 6" key="1">
    <citation type="journal article" date="2013" name="PLoS Genet.">
        <title>Genomic mechanisms accounting for the adaptation to parasitism in nematode-trapping fungi.</title>
        <authorList>
            <person name="Meerupati T."/>
            <person name="Andersson K.M."/>
            <person name="Friman E."/>
            <person name="Kumar D."/>
            <person name="Tunlid A."/>
            <person name="Ahren D."/>
        </authorList>
    </citation>
    <scope>NUCLEOTIDE SEQUENCE [LARGE SCALE GENOMIC DNA]</scope>
    <source>
        <strain evidence="5 6">CBS 200.50</strain>
    </source>
</reference>
<dbReference type="Pfam" id="PF25372">
    <property type="entry name" value="DUF7885"/>
    <property type="match status" value="1"/>
</dbReference>
<keyword evidence="1" id="KW-0833">Ubl conjugation pathway</keyword>
<dbReference type="SUPFAM" id="SSF52047">
    <property type="entry name" value="RNI-like"/>
    <property type="match status" value="1"/>
</dbReference>
<dbReference type="GO" id="GO:0005737">
    <property type="term" value="C:cytoplasm"/>
    <property type="evidence" value="ECO:0007669"/>
    <property type="project" value="TreeGrafter"/>
</dbReference>
<protein>
    <submittedName>
        <fullName evidence="5">Uncharacterized protein</fullName>
    </submittedName>
</protein>
<feature type="domain" description="F-box" evidence="3">
    <location>
        <begin position="73"/>
        <end position="116"/>
    </location>
</feature>
<dbReference type="STRING" id="1284197.S8BXN9"/>
<feature type="region of interest" description="Disordered" evidence="2">
    <location>
        <begin position="544"/>
        <end position="577"/>
    </location>
</feature>
<dbReference type="HOGENOM" id="CLU_010840_3_1_1"/>
<dbReference type="InterPro" id="IPR032675">
    <property type="entry name" value="LRR_dom_sf"/>
</dbReference>
<accession>S8BXN9</accession>
<name>S8BXN9_DACHA</name>
<dbReference type="InterPro" id="IPR006553">
    <property type="entry name" value="Leu-rich_rpt_Cys-con_subtyp"/>
</dbReference>
<dbReference type="SMART" id="SM00367">
    <property type="entry name" value="LRR_CC"/>
    <property type="match status" value="12"/>
</dbReference>
<reference evidence="6" key="2">
    <citation type="submission" date="2013-04" db="EMBL/GenBank/DDBJ databases">
        <title>Genomic mechanisms accounting for the adaptation to parasitism in nematode-trapping fungi.</title>
        <authorList>
            <person name="Ahren D.G."/>
        </authorList>
    </citation>
    <scope>NUCLEOTIDE SEQUENCE [LARGE SCALE GENOMIC DNA]</scope>
    <source>
        <strain evidence="6">CBS 200.50</strain>
    </source>
</reference>
<feature type="region of interest" description="Disordered" evidence="2">
    <location>
        <begin position="1"/>
        <end position="33"/>
    </location>
</feature>
<keyword evidence="6" id="KW-1185">Reference proteome</keyword>
<dbReference type="Proteomes" id="UP000015100">
    <property type="component" value="Unassembled WGS sequence"/>
</dbReference>
<dbReference type="EMBL" id="AQGS01000053">
    <property type="protein sequence ID" value="EPS44298.1"/>
    <property type="molecule type" value="Genomic_DNA"/>
</dbReference>
<evidence type="ECO:0000259" key="3">
    <source>
        <dbReference type="Pfam" id="PF12937"/>
    </source>
</evidence>
<dbReference type="eggNOG" id="KOG1947">
    <property type="taxonomic scope" value="Eukaryota"/>
</dbReference>
<dbReference type="InterPro" id="IPR001810">
    <property type="entry name" value="F-box_dom"/>
</dbReference>
<dbReference type="PANTHER" id="PTHR13382:SF67">
    <property type="entry name" value="SCF E3 UBIQUITIN LIGASE COMPLEX F-BOX PROTEIN POF2"/>
    <property type="match status" value="1"/>
</dbReference>
<dbReference type="InterPro" id="IPR057207">
    <property type="entry name" value="FBXL15_LRR"/>
</dbReference>
<feature type="compositionally biased region" description="Acidic residues" evidence="2">
    <location>
        <begin position="550"/>
        <end position="577"/>
    </location>
</feature>
<evidence type="ECO:0000256" key="1">
    <source>
        <dbReference type="ARBA" id="ARBA00022786"/>
    </source>
</evidence>
<sequence length="577" mass="65097">MASPRTLPARDQSRYDYSSSTGSPERNVQDELENDFFQQSANDSSTSIVDDGKDTEDEELKQFEDMKVSRTAYLPPELLFAIFGRLASPQDLQSCVFVCKSWARCAVELLWIRPYISKFKSLESLARTIQMDHPSFPYASLIKRLNLTTLVETLNDGTVLALSACNRLERLTLTNCCQVTDTSIMPVLENNPKLLALDLSGLVDVTDLSMNVIARNCKKLQGLNITGCKKTTDASMVAVAAHCTHLKRLKLNECDQVTNESVMAFTKYCPNLLELDLHKVNKITNQAVLDIFWKLSHLRELRLGHCDLLTDTAFTGIPQRPYESLRILDLTNCDKLTDDSVEHIVEIAPRLRNLVLAKCRLITDRAVQAITKLTKNLHYLHLGHCTQLTDQAIINLIRACNRIRYIDLACCQRLTDRSITQLASLPKLRRIGLVKCSNITDRSLMALVTSTRSHPCALERVHLSYCTNLTVDGIHQLINSCTKLTHLSLTGVVCFLRKDLTRFCRPPPTEFNEHQRAVFCVFSGPGVAKLRNHLNHLSNTNGNLAPDQAYYDDADEPETGLVDEEDEEDEEEEIQEE</sequence>
<dbReference type="InterPro" id="IPR036047">
    <property type="entry name" value="F-box-like_dom_sf"/>
</dbReference>
<comment type="caution">
    <text evidence="5">The sequence shown here is derived from an EMBL/GenBank/DDBJ whole genome shotgun (WGS) entry which is preliminary data.</text>
</comment>
<evidence type="ECO:0000313" key="6">
    <source>
        <dbReference type="Proteomes" id="UP000015100"/>
    </source>
</evidence>
<evidence type="ECO:0000259" key="4">
    <source>
        <dbReference type="Pfam" id="PF25372"/>
    </source>
</evidence>
<dbReference type="InterPro" id="IPR050648">
    <property type="entry name" value="F-box_LRR-repeat"/>
</dbReference>
<feature type="domain" description="F-box/LRR-repeat protein 15-like leucin rich repeat" evidence="4">
    <location>
        <begin position="232"/>
        <end position="477"/>
    </location>
</feature>
<feature type="compositionally biased region" description="Polar residues" evidence="2">
    <location>
        <begin position="15"/>
        <end position="26"/>
    </location>
</feature>
<dbReference type="PANTHER" id="PTHR13382">
    <property type="entry name" value="MITOCHONDRIAL ATP SYNTHASE COUPLING FACTOR B"/>
    <property type="match status" value="1"/>
</dbReference>
<evidence type="ECO:0000256" key="2">
    <source>
        <dbReference type="SAM" id="MobiDB-lite"/>
    </source>
</evidence>
<evidence type="ECO:0000313" key="5">
    <source>
        <dbReference type="EMBL" id="EPS44298.1"/>
    </source>
</evidence>
<dbReference type="Gene3D" id="3.80.10.10">
    <property type="entry name" value="Ribonuclease Inhibitor"/>
    <property type="match status" value="3"/>
</dbReference>
<dbReference type="OrthoDB" id="10257471at2759"/>